<accession>A0A2S5KJ34</accession>
<keyword evidence="5" id="KW-0175">Coiled coil</keyword>
<proteinExistence type="inferred from homology"/>
<evidence type="ECO:0000256" key="3">
    <source>
        <dbReference type="ARBA" id="ARBA00022960"/>
    </source>
</evidence>
<evidence type="ECO:0000259" key="7">
    <source>
        <dbReference type="Pfam" id="PF04085"/>
    </source>
</evidence>
<dbReference type="Proteomes" id="UP000238196">
    <property type="component" value="Unassembled WGS sequence"/>
</dbReference>
<dbReference type="Gene3D" id="2.40.10.340">
    <property type="entry name" value="Rod shape-determining protein MreC, domain 1"/>
    <property type="match status" value="1"/>
</dbReference>
<feature type="compositionally biased region" description="Low complexity" evidence="6">
    <location>
        <begin position="339"/>
        <end position="350"/>
    </location>
</feature>
<dbReference type="InterPro" id="IPR042175">
    <property type="entry name" value="Cell/Rod_MreC_2"/>
</dbReference>
<evidence type="ECO:0000256" key="1">
    <source>
        <dbReference type="ARBA" id="ARBA00009369"/>
    </source>
</evidence>
<comment type="caution">
    <text evidence="8">The sequence shown here is derived from an EMBL/GenBank/DDBJ whole genome shotgun (WGS) entry which is preliminary data.</text>
</comment>
<dbReference type="PANTHER" id="PTHR34138:SF1">
    <property type="entry name" value="CELL SHAPE-DETERMINING PROTEIN MREC"/>
    <property type="match status" value="1"/>
</dbReference>
<feature type="region of interest" description="Disordered" evidence="6">
    <location>
        <begin position="284"/>
        <end position="350"/>
    </location>
</feature>
<protein>
    <recommendedName>
        <fullName evidence="2">Cell shape-determining protein MreC</fullName>
    </recommendedName>
    <alternativeName>
        <fullName evidence="4">Cell shape protein MreC</fullName>
    </alternativeName>
</protein>
<dbReference type="AlphaFoldDB" id="A0A2S5KJ34"/>
<evidence type="ECO:0000256" key="6">
    <source>
        <dbReference type="SAM" id="MobiDB-lite"/>
    </source>
</evidence>
<organism evidence="8 9">
    <name type="scientific">Proteobacteria bacterium 228</name>
    <dbReference type="NCBI Taxonomy" id="2083153"/>
    <lineage>
        <taxon>Bacteria</taxon>
        <taxon>Pseudomonadati</taxon>
        <taxon>Pseudomonadota</taxon>
    </lineage>
</organism>
<dbReference type="GO" id="GO:0008360">
    <property type="term" value="P:regulation of cell shape"/>
    <property type="evidence" value="ECO:0007669"/>
    <property type="project" value="UniProtKB-KW"/>
</dbReference>
<gene>
    <name evidence="8" type="ORF">C4K68_23785</name>
</gene>
<feature type="domain" description="Rod shape-determining protein MreC beta-barrel core" evidence="7">
    <location>
        <begin position="120"/>
        <end position="265"/>
    </location>
</feature>
<dbReference type="InterPro" id="IPR007221">
    <property type="entry name" value="MreC"/>
</dbReference>
<dbReference type="Pfam" id="PF04085">
    <property type="entry name" value="MreC"/>
    <property type="match status" value="1"/>
</dbReference>
<comment type="similarity">
    <text evidence="1">Belongs to the MreC family.</text>
</comment>
<dbReference type="PANTHER" id="PTHR34138">
    <property type="entry name" value="CELL SHAPE-DETERMINING PROTEIN MREC"/>
    <property type="match status" value="1"/>
</dbReference>
<sequence>MFRSSSSKWWFWVLVCLSLSLLVADRYWSGMSQVRSWLTVFTAPLQWVVDVPNQVWSAADRTLANREQLQQDNDRLRTQVLFLERQVQKMASTTAENIRLRELLNASQRLDERVLLADLIGVNPDPFQHQIVLNKGSNDNVYVGQAVLDAGGIMGQVVEVGPYTSRVLLITDAAHAIPVQVNRNGLRAIAFGEGVPGVLSLEHVPDTADITKGDLLISSGLGGRFPYGYPVGEVTEVIHDPGEPFALVKVKPSAQLDRSRHVLLLFPSPQPLVDPAAVPAEGADAQAGSVAAPASNTAANAGTSTPQKPAATASPAPSPDARKPDNKPKPAAGNAHTSAATPAAKKVATP</sequence>
<reference evidence="8 9" key="1">
    <citation type="submission" date="2018-02" db="EMBL/GenBank/DDBJ databases">
        <title>novel marine gammaproteobacteria from coastal saline agro ecosystem.</title>
        <authorList>
            <person name="Krishnan R."/>
            <person name="Ramesh Kumar N."/>
        </authorList>
    </citation>
    <scope>NUCLEOTIDE SEQUENCE [LARGE SCALE GENOMIC DNA]</scope>
    <source>
        <strain evidence="8 9">228</strain>
    </source>
</reference>
<name>A0A2S5KJ34_9PROT</name>
<evidence type="ECO:0000313" key="8">
    <source>
        <dbReference type="EMBL" id="PPC74837.1"/>
    </source>
</evidence>
<feature type="coiled-coil region" evidence="5">
    <location>
        <begin position="59"/>
        <end position="86"/>
    </location>
</feature>
<evidence type="ECO:0000256" key="5">
    <source>
        <dbReference type="SAM" id="Coils"/>
    </source>
</evidence>
<dbReference type="Gene3D" id="2.40.10.350">
    <property type="entry name" value="Rod shape-determining protein MreC, domain 2"/>
    <property type="match status" value="1"/>
</dbReference>
<dbReference type="FunFam" id="2.40.10.350:FF:000002">
    <property type="entry name" value="Cell shape-determining protein MreC"/>
    <property type="match status" value="1"/>
</dbReference>
<keyword evidence="3" id="KW-0133">Cell shape</keyword>
<dbReference type="GO" id="GO:0005886">
    <property type="term" value="C:plasma membrane"/>
    <property type="evidence" value="ECO:0007669"/>
    <property type="project" value="TreeGrafter"/>
</dbReference>
<evidence type="ECO:0000313" key="9">
    <source>
        <dbReference type="Proteomes" id="UP000238196"/>
    </source>
</evidence>
<evidence type="ECO:0000256" key="4">
    <source>
        <dbReference type="ARBA" id="ARBA00032089"/>
    </source>
</evidence>
<dbReference type="NCBIfam" id="TIGR00219">
    <property type="entry name" value="mreC"/>
    <property type="match status" value="1"/>
</dbReference>
<dbReference type="InterPro" id="IPR042177">
    <property type="entry name" value="Cell/Rod_1"/>
</dbReference>
<dbReference type="OrthoDB" id="9808025at2"/>
<dbReference type="InterPro" id="IPR055342">
    <property type="entry name" value="MreC_beta-barrel_core"/>
</dbReference>
<evidence type="ECO:0000256" key="2">
    <source>
        <dbReference type="ARBA" id="ARBA00013855"/>
    </source>
</evidence>
<feature type="compositionally biased region" description="Low complexity" evidence="6">
    <location>
        <begin position="287"/>
        <end position="315"/>
    </location>
</feature>
<dbReference type="EMBL" id="PRLP01000127">
    <property type="protein sequence ID" value="PPC74837.1"/>
    <property type="molecule type" value="Genomic_DNA"/>
</dbReference>